<dbReference type="AlphaFoldDB" id="A0A5P1I6Y0"/>
<accession>A0A5P1I6Y0</accession>
<sequence>MYSASKADKESDLLIKKNFPNYFNVYGHHDLLDEESLKYLLSTEVTLDEYKIIKSLAEISPEFNIKLKEIMKFRNGVFTIYDYRVLNCKRLLSISEKENNRSKEQAEIDEFKKEIIK</sequence>
<name>A0A5P1I6Y0_ACIBA</name>
<proteinExistence type="predicted"/>
<reference evidence="1" key="1">
    <citation type="submission" date="2018-12" db="EMBL/GenBank/DDBJ databases">
        <authorList>
            <person name="Matos A.P."/>
            <person name="Cayo R."/>
            <person name="Almeida L.G.P."/>
            <person name="Streling A.P."/>
            <person name="Nodari C.S."/>
            <person name="Martins W.M.B.S."/>
            <person name="Narciso A.C."/>
            <person name="Silva R.M."/>
            <person name="Vasconcelos A.T.R."/>
            <person name="Gales A.C."/>
        </authorList>
    </citation>
    <scope>NUCLEOTIDE SEQUENCE</scope>
    <source>
        <strain evidence="1">Acb-45063</strain>
        <plasmid evidence="1">pAb45063_b</plasmid>
    </source>
</reference>
<gene>
    <name evidence="1" type="ORF">ACB45063_01206</name>
</gene>
<evidence type="ECO:0000313" key="1">
    <source>
        <dbReference type="EMBL" id="QBK18218.1"/>
    </source>
</evidence>
<geneLocation type="plasmid" evidence="1">
    <name>pAb45063_b</name>
</geneLocation>
<dbReference type="EMBL" id="MK323043">
    <property type="protein sequence ID" value="QBK18218.1"/>
    <property type="molecule type" value="Genomic_DNA"/>
</dbReference>
<organism evidence="1">
    <name type="scientific">Acinetobacter baumannii</name>
    <dbReference type="NCBI Taxonomy" id="470"/>
    <lineage>
        <taxon>Bacteria</taxon>
        <taxon>Pseudomonadati</taxon>
        <taxon>Pseudomonadota</taxon>
        <taxon>Gammaproteobacteria</taxon>
        <taxon>Moraxellales</taxon>
        <taxon>Moraxellaceae</taxon>
        <taxon>Acinetobacter</taxon>
        <taxon>Acinetobacter calcoaceticus/baumannii complex</taxon>
    </lineage>
</organism>
<protein>
    <submittedName>
        <fullName evidence="1">Uncharacterized protein</fullName>
    </submittedName>
</protein>
<keyword evidence="1" id="KW-0614">Plasmid</keyword>
<dbReference type="RefSeq" id="WP_228147712.1">
    <property type="nucleotide sequence ID" value="NZ_CP179874.1"/>
</dbReference>